<accession>A0A6J6CHJ8</accession>
<sequence length="131" mass="13829">MLPPVGEGPLLVVCDVTGLATLAALNNQVNRDGRTEQITVAVFSENRHLDSSVVVSCLGDPAGEFAVLRHLDDIARRVSEHAGTHDGNARLLAIGEHGLTAVAKRAALGAGLATTQISTRAYWRPGRRGLE</sequence>
<protein>
    <submittedName>
        <fullName evidence="1">Unannotated protein</fullName>
    </submittedName>
</protein>
<gene>
    <name evidence="1" type="ORF">UFOPK1493_00950</name>
</gene>
<reference evidence="1" key="1">
    <citation type="submission" date="2020-05" db="EMBL/GenBank/DDBJ databases">
        <authorList>
            <person name="Chiriac C."/>
            <person name="Salcher M."/>
            <person name="Ghai R."/>
            <person name="Kavagutti S V."/>
        </authorList>
    </citation>
    <scope>NUCLEOTIDE SEQUENCE</scope>
</reference>
<evidence type="ECO:0000313" key="1">
    <source>
        <dbReference type="EMBL" id="CAB4549669.1"/>
    </source>
</evidence>
<dbReference type="EMBL" id="CAEZSR010000024">
    <property type="protein sequence ID" value="CAB4549669.1"/>
    <property type="molecule type" value="Genomic_DNA"/>
</dbReference>
<organism evidence="1">
    <name type="scientific">freshwater metagenome</name>
    <dbReference type="NCBI Taxonomy" id="449393"/>
    <lineage>
        <taxon>unclassified sequences</taxon>
        <taxon>metagenomes</taxon>
        <taxon>ecological metagenomes</taxon>
    </lineage>
</organism>
<name>A0A6J6CHJ8_9ZZZZ</name>
<proteinExistence type="predicted"/>
<dbReference type="AlphaFoldDB" id="A0A6J6CHJ8"/>